<keyword evidence="1" id="KW-0812">Transmembrane</keyword>
<name>A0ABY4KQD3_9PSED</name>
<evidence type="ECO:0000313" key="3">
    <source>
        <dbReference type="Proteomes" id="UP000831189"/>
    </source>
</evidence>
<dbReference type="Proteomes" id="UP000831189">
    <property type="component" value="Chromosome"/>
</dbReference>
<organism evidence="2 3">
    <name type="scientific">Pseudomonas knackmussii</name>
    <dbReference type="NCBI Taxonomy" id="65741"/>
    <lineage>
        <taxon>Bacteria</taxon>
        <taxon>Pseudomonadati</taxon>
        <taxon>Pseudomonadota</taxon>
        <taxon>Gammaproteobacteria</taxon>
        <taxon>Pseudomonadales</taxon>
        <taxon>Pseudomonadaceae</taxon>
        <taxon>Pseudomonas</taxon>
    </lineage>
</organism>
<keyword evidence="1" id="KW-0472">Membrane</keyword>
<keyword evidence="3" id="KW-1185">Reference proteome</keyword>
<evidence type="ECO:0000313" key="2">
    <source>
        <dbReference type="EMBL" id="UPQ83030.1"/>
    </source>
</evidence>
<proteinExistence type="predicted"/>
<reference evidence="2 3" key="1">
    <citation type="submission" date="2022-04" db="EMBL/GenBank/DDBJ databases">
        <title>Pseudomonas knackmussii B09-2.</title>
        <authorList>
            <person name="Deng Y."/>
        </authorList>
    </citation>
    <scope>NUCLEOTIDE SEQUENCE [LARGE SCALE GENOMIC DNA]</scope>
    <source>
        <strain evidence="2 3">B09-2</strain>
    </source>
</reference>
<keyword evidence="1" id="KW-1133">Transmembrane helix</keyword>
<sequence>MKADWNDAPDYITRHPRKKRRLAKLIPGLIGTLVTLAVLHTAGSAFLKGTAQSIAEKRVQPKPALVAEVSRAEPAPAARDWDKVVEEVATRGAMPQPNSAQPQSDLIKAQPSKQTVFNDNNYDAQGAHNVVPAISTYQPKELPAPKKKQEVVVVGKETRYRDFCPFRDGSIERRNCKMSVDLNHR</sequence>
<protein>
    <submittedName>
        <fullName evidence="2">Uncharacterized protein</fullName>
    </submittedName>
</protein>
<gene>
    <name evidence="2" type="ORF">M0M42_01035</name>
</gene>
<accession>A0ABY4KQD3</accession>
<evidence type="ECO:0000256" key="1">
    <source>
        <dbReference type="SAM" id="Phobius"/>
    </source>
</evidence>
<feature type="transmembrane region" description="Helical" evidence="1">
    <location>
        <begin position="25"/>
        <end position="47"/>
    </location>
</feature>
<dbReference type="EMBL" id="CP096208">
    <property type="protein sequence ID" value="UPQ83030.1"/>
    <property type="molecule type" value="Genomic_DNA"/>
</dbReference>